<keyword evidence="8" id="KW-0282">Flagellum</keyword>
<comment type="function">
    <text evidence="5">Required for morphogenesis and for the elongation of the flagellar filament by facilitating polymerization of the flagellin monomers at the tip of growing filament. Forms a capping structure, which prevents flagellin subunits (transported through the central channel of the flagellum) from leaking out without polymerization at the distal end.</text>
</comment>
<name>A0ABX3A5P0_9GAMM</name>
<gene>
    <name evidence="8" type="ORF">BGC07_13700</name>
</gene>
<reference evidence="8 9" key="1">
    <citation type="submission" date="2016-08" db="EMBL/GenBank/DDBJ databases">
        <title>Draft genome sequence of Candidatus Piscirickettsia litoralis, from seawater.</title>
        <authorList>
            <person name="Wan X."/>
            <person name="Lee A.J."/>
            <person name="Hou S."/>
            <person name="Donachie S.P."/>
        </authorList>
    </citation>
    <scope>NUCLEOTIDE SEQUENCE [LARGE SCALE GENOMIC DNA]</scope>
    <source>
        <strain evidence="8 9">Y2</strain>
    </source>
</reference>
<evidence type="ECO:0000256" key="2">
    <source>
        <dbReference type="ARBA" id="ARBA00011255"/>
    </source>
</evidence>
<dbReference type="PANTHER" id="PTHR30288">
    <property type="entry name" value="FLAGELLAR CAP/ASSEMBLY PROTEIN FLID"/>
    <property type="match status" value="1"/>
</dbReference>
<comment type="subcellular location">
    <subcellularLocation>
        <location evidence="5">Secreted</location>
    </subcellularLocation>
    <subcellularLocation>
        <location evidence="5">Bacterial flagellum</location>
    </subcellularLocation>
</comment>
<dbReference type="InterPro" id="IPR010809">
    <property type="entry name" value="FliD_C"/>
</dbReference>
<accession>A0ABX3A5P0</accession>
<dbReference type="Pfam" id="PF07195">
    <property type="entry name" value="FliD_C"/>
    <property type="match status" value="1"/>
</dbReference>
<keyword evidence="9" id="KW-1185">Reference proteome</keyword>
<keyword evidence="3" id="KW-0175">Coiled coil</keyword>
<evidence type="ECO:0000256" key="3">
    <source>
        <dbReference type="ARBA" id="ARBA00023054"/>
    </source>
</evidence>
<dbReference type="InterPro" id="IPR040026">
    <property type="entry name" value="FliD"/>
</dbReference>
<keyword evidence="4 5" id="KW-0975">Bacterial flagellum</keyword>
<dbReference type="InterPro" id="IPR003481">
    <property type="entry name" value="FliD_N"/>
</dbReference>
<evidence type="ECO:0000259" key="6">
    <source>
        <dbReference type="Pfam" id="PF02465"/>
    </source>
</evidence>
<dbReference type="Pfam" id="PF07196">
    <property type="entry name" value="Flagellin_IN"/>
    <property type="match status" value="1"/>
</dbReference>
<comment type="caution">
    <text evidence="8">The sequence shown here is derived from an EMBL/GenBank/DDBJ whole genome shotgun (WGS) entry which is preliminary data.</text>
</comment>
<sequence>MGLSVSGVGSGLDIQNLISQLVEAEAAPREFLLAKRKNEVDTEISALGELKSTASGLASATAALKDSTNFVTYNAISADKTIFTTTASTGAVAASYEVEVTALATAVSKKSSNAFDSALDLQSSGTATLTVQLGTASFNVAIDSSESTLSEIRDAINNASDNVGVTATVINGASGSDLVLTSNSTGAKTLTISETGGTANFTAFVNSIEADATTPGVDASINVDGITATSSTNTFSSVIDNVTITAVKTNAGSTEKLTVSTSNSGINTVLNDFVKQYNTLNKKIKDLTFYNADTRESGALFGDGTVRSLTGNLMRNIFNDISVNTKVTNITQLGISMDSAGDLTFDSSKLDTELASNSAEVISFLTDKNNGFGQRIDGAINSYTSATGTFQSQLDGLDDNLKRIDTEAAQLAAYITGYQQRITKEFTALDTLLGQLSNTSASLEQSLKNLPGFVKQSSSSK</sequence>
<feature type="domain" description="Flagellar hook-associated protein 2 C-terminal" evidence="7">
    <location>
        <begin position="217"/>
        <end position="437"/>
    </location>
</feature>
<evidence type="ECO:0000259" key="7">
    <source>
        <dbReference type="Pfam" id="PF07195"/>
    </source>
</evidence>
<dbReference type="PANTHER" id="PTHR30288:SF0">
    <property type="entry name" value="FLAGELLAR HOOK-ASSOCIATED PROTEIN 2"/>
    <property type="match status" value="1"/>
</dbReference>
<evidence type="ECO:0000256" key="5">
    <source>
        <dbReference type="RuleBase" id="RU362066"/>
    </source>
</evidence>
<evidence type="ECO:0000256" key="1">
    <source>
        <dbReference type="ARBA" id="ARBA00009764"/>
    </source>
</evidence>
<dbReference type="Proteomes" id="UP000094329">
    <property type="component" value="Unassembled WGS sequence"/>
</dbReference>
<evidence type="ECO:0000313" key="9">
    <source>
        <dbReference type="Proteomes" id="UP000094329"/>
    </source>
</evidence>
<dbReference type="RefSeq" id="WP_069313554.1">
    <property type="nucleotide sequence ID" value="NZ_MDTU01000001.1"/>
</dbReference>
<proteinExistence type="inferred from homology"/>
<keyword evidence="8" id="KW-0969">Cilium</keyword>
<organism evidence="8 9">
    <name type="scientific">Piscirickettsia litoralis</name>
    <dbReference type="NCBI Taxonomy" id="1891921"/>
    <lineage>
        <taxon>Bacteria</taxon>
        <taxon>Pseudomonadati</taxon>
        <taxon>Pseudomonadota</taxon>
        <taxon>Gammaproteobacteria</taxon>
        <taxon>Thiotrichales</taxon>
        <taxon>Piscirickettsiaceae</taxon>
        <taxon>Piscirickettsia</taxon>
    </lineage>
</organism>
<protein>
    <recommendedName>
        <fullName evidence="5">Flagellar hook-associated protein 2</fullName>
        <shortName evidence="5">HAP2</shortName>
    </recommendedName>
    <alternativeName>
        <fullName evidence="5">Flagellar cap protein</fullName>
    </alternativeName>
</protein>
<dbReference type="InterPro" id="IPR010810">
    <property type="entry name" value="Flagellin_hook_IN_motif"/>
</dbReference>
<comment type="subunit">
    <text evidence="2 5">Homopentamer.</text>
</comment>
<feature type="domain" description="Flagellar hook-associated protein 2 N-terminal" evidence="6">
    <location>
        <begin position="10"/>
        <end position="106"/>
    </location>
</feature>
<evidence type="ECO:0000313" key="8">
    <source>
        <dbReference type="EMBL" id="ODN43758.1"/>
    </source>
</evidence>
<dbReference type="Pfam" id="PF02465">
    <property type="entry name" value="FliD_N"/>
    <property type="match status" value="1"/>
</dbReference>
<keyword evidence="5" id="KW-0964">Secreted</keyword>
<evidence type="ECO:0000256" key="4">
    <source>
        <dbReference type="ARBA" id="ARBA00023143"/>
    </source>
</evidence>
<comment type="similarity">
    <text evidence="1 5">Belongs to the FliD family.</text>
</comment>
<keyword evidence="8" id="KW-0966">Cell projection</keyword>
<dbReference type="EMBL" id="MDTU01000001">
    <property type="protein sequence ID" value="ODN43758.1"/>
    <property type="molecule type" value="Genomic_DNA"/>
</dbReference>